<feature type="binding site" evidence="8">
    <location>
        <begin position="415"/>
        <end position="417"/>
    </location>
    <ligand>
        <name>GTP</name>
        <dbReference type="ChEBI" id="CHEBI:37565"/>
    </ligand>
</feature>
<comment type="function">
    <text evidence="8">Plays an important role in the de novo pathway of purine nucleotide biosynthesis. Catalyzes the first committed step in the biosynthesis of AMP from IMP.</text>
</comment>
<evidence type="ECO:0000256" key="4">
    <source>
        <dbReference type="ARBA" id="ARBA00022741"/>
    </source>
</evidence>
<feature type="active site" evidence="9">
    <location>
        <position position="142"/>
    </location>
</feature>
<keyword evidence="3 8" id="KW-0479">Metal-binding</keyword>
<feature type="binding site" evidence="8">
    <location>
        <begin position="14"/>
        <end position="20"/>
    </location>
    <ligand>
        <name>GTP</name>
        <dbReference type="ChEBI" id="CHEBI:37565"/>
    </ligand>
</feature>
<dbReference type="GO" id="GO:0004019">
    <property type="term" value="F:adenylosuccinate synthase activity"/>
    <property type="evidence" value="ECO:0007669"/>
    <property type="project" value="UniProtKB-UniRule"/>
</dbReference>
<evidence type="ECO:0000256" key="5">
    <source>
        <dbReference type="ARBA" id="ARBA00022755"/>
    </source>
</evidence>
<comment type="pathway">
    <text evidence="8 10">Purine metabolism; AMP biosynthesis via de novo pathway; AMP from IMP: step 1/2.</text>
</comment>
<feature type="binding site" description="in other chain" evidence="8">
    <location>
        <begin position="15"/>
        <end position="18"/>
    </location>
    <ligand>
        <name>IMP</name>
        <dbReference type="ChEBI" id="CHEBI:58053"/>
        <note>ligand shared between dimeric partners</note>
    </ligand>
</feature>
<dbReference type="KEGG" id="aco:Amico_1454"/>
<feature type="binding site" evidence="8">
    <location>
        <begin position="42"/>
        <end position="44"/>
    </location>
    <ligand>
        <name>GTP</name>
        <dbReference type="ChEBI" id="CHEBI:37565"/>
    </ligand>
</feature>
<dbReference type="InterPro" id="IPR018220">
    <property type="entry name" value="Adenylosuccin_syn_GTP-bd"/>
</dbReference>
<dbReference type="PROSITE" id="PS01266">
    <property type="entry name" value="ADENYLOSUCCIN_SYN_1"/>
    <property type="match status" value="1"/>
</dbReference>
<dbReference type="Gene3D" id="1.10.300.10">
    <property type="entry name" value="Adenylosuccinate Synthetase, subunit A, domain 2"/>
    <property type="match status" value="1"/>
</dbReference>
<dbReference type="NCBIfam" id="TIGR00184">
    <property type="entry name" value="purA"/>
    <property type="match status" value="1"/>
</dbReference>
<comment type="subcellular location">
    <subcellularLocation>
        <location evidence="8">Cytoplasm</location>
    </subcellularLocation>
</comment>
<evidence type="ECO:0000256" key="8">
    <source>
        <dbReference type="HAMAP-Rule" id="MF_00011"/>
    </source>
</evidence>
<feature type="active site" description="Proton acceptor" evidence="8">
    <location>
        <position position="15"/>
    </location>
</feature>
<keyword evidence="5 8" id="KW-0658">Purine biosynthesis</keyword>
<comment type="subunit">
    <text evidence="1 8">Homodimer.</text>
</comment>
<dbReference type="STRING" id="572547.Amico_1454"/>
<dbReference type="InterPro" id="IPR033128">
    <property type="entry name" value="Adenylosuccin_syn_Lys_AS"/>
</dbReference>
<dbReference type="Proteomes" id="UP000002366">
    <property type="component" value="Chromosome"/>
</dbReference>
<comment type="catalytic activity">
    <reaction evidence="8 10">
        <text>IMP + L-aspartate + GTP = N(6)-(1,2-dicarboxyethyl)-AMP + GDP + phosphate + 2 H(+)</text>
        <dbReference type="Rhea" id="RHEA:15753"/>
        <dbReference type="ChEBI" id="CHEBI:15378"/>
        <dbReference type="ChEBI" id="CHEBI:29991"/>
        <dbReference type="ChEBI" id="CHEBI:37565"/>
        <dbReference type="ChEBI" id="CHEBI:43474"/>
        <dbReference type="ChEBI" id="CHEBI:57567"/>
        <dbReference type="ChEBI" id="CHEBI:58053"/>
        <dbReference type="ChEBI" id="CHEBI:58189"/>
        <dbReference type="EC" id="6.3.4.4"/>
    </reaction>
</comment>
<dbReference type="GO" id="GO:0046040">
    <property type="term" value="P:IMP metabolic process"/>
    <property type="evidence" value="ECO:0007669"/>
    <property type="project" value="TreeGrafter"/>
</dbReference>
<dbReference type="PANTHER" id="PTHR11846:SF0">
    <property type="entry name" value="ADENYLOSUCCINATE SYNTHETASE"/>
    <property type="match status" value="1"/>
</dbReference>
<evidence type="ECO:0000313" key="12">
    <source>
        <dbReference type="Proteomes" id="UP000002366"/>
    </source>
</evidence>
<proteinExistence type="inferred from homology"/>
<dbReference type="GO" id="GO:0005525">
    <property type="term" value="F:GTP binding"/>
    <property type="evidence" value="ECO:0007669"/>
    <property type="project" value="UniProtKB-UniRule"/>
</dbReference>
<evidence type="ECO:0000313" key="11">
    <source>
        <dbReference type="EMBL" id="ADE57571.1"/>
    </source>
</evidence>
<feature type="binding site" evidence="8">
    <location>
        <position position="307"/>
    </location>
    <ligand>
        <name>GTP</name>
        <dbReference type="ChEBI" id="CHEBI:37565"/>
    </ligand>
</feature>
<dbReference type="InterPro" id="IPR042110">
    <property type="entry name" value="Adenylosuccinate_synth_dom2"/>
</dbReference>
<dbReference type="Gene3D" id="3.90.170.10">
    <property type="entry name" value="Adenylosuccinate Synthetase, subunit A, domain 3"/>
    <property type="match status" value="1"/>
</dbReference>
<feature type="binding site" evidence="8">
    <location>
        <begin position="333"/>
        <end position="335"/>
    </location>
    <ligand>
        <name>GTP</name>
        <dbReference type="ChEBI" id="CHEBI:37565"/>
    </ligand>
</feature>
<feature type="binding site" evidence="8">
    <location>
        <position position="42"/>
    </location>
    <ligand>
        <name>Mg(2+)</name>
        <dbReference type="ChEBI" id="CHEBI:18420"/>
    </ligand>
</feature>
<dbReference type="PANTHER" id="PTHR11846">
    <property type="entry name" value="ADENYLOSUCCINATE SYNTHETASE"/>
    <property type="match status" value="1"/>
</dbReference>
<protein>
    <recommendedName>
        <fullName evidence="8 10">Adenylosuccinate synthetase</fullName>
        <shortName evidence="8">AMPSase</shortName>
        <shortName evidence="8">AdSS</shortName>
        <ecNumber evidence="8 10">6.3.4.4</ecNumber>
    </recommendedName>
    <alternativeName>
        <fullName evidence="8">IMP--aspartate ligase</fullName>
    </alternativeName>
</protein>
<dbReference type="FunFam" id="1.10.300.10:FF:000001">
    <property type="entry name" value="Adenylosuccinate synthetase"/>
    <property type="match status" value="1"/>
</dbReference>
<keyword evidence="8" id="KW-0963">Cytoplasm</keyword>
<dbReference type="InterPro" id="IPR001114">
    <property type="entry name" value="Adenylosuccinate_synthetase"/>
</dbReference>
<dbReference type="NCBIfam" id="NF002223">
    <property type="entry name" value="PRK01117.1"/>
    <property type="match status" value="1"/>
</dbReference>
<feature type="binding site" evidence="8">
    <location>
        <begin position="301"/>
        <end position="307"/>
    </location>
    <ligand>
        <name>substrate</name>
    </ligand>
</feature>
<keyword evidence="4 8" id="KW-0547">Nucleotide-binding</keyword>
<keyword evidence="12" id="KW-1185">Reference proteome</keyword>
<evidence type="ECO:0000256" key="6">
    <source>
        <dbReference type="ARBA" id="ARBA00022842"/>
    </source>
</evidence>
<accession>D5EG89</accession>
<dbReference type="eggNOG" id="COG0104">
    <property type="taxonomic scope" value="Bacteria"/>
</dbReference>
<dbReference type="CDD" id="cd03108">
    <property type="entry name" value="AdSS"/>
    <property type="match status" value="1"/>
</dbReference>
<keyword evidence="2 8" id="KW-0436">Ligase</keyword>
<keyword evidence="7 8" id="KW-0342">GTP-binding</keyword>
<dbReference type="EMBL" id="CP001997">
    <property type="protein sequence ID" value="ADE57571.1"/>
    <property type="molecule type" value="Genomic_DNA"/>
</dbReference>
<feature type="binding site" description="in other chain" evidence="8">
    <location>
        <position position="241"/>
    </location>
    <ligand>
        <name>IMP</name>
        <dbReference type="ChEBI" id="CHEBI:58053"/>
        <note>ligand shared between dimeric partners</note>
    </ligand>
</feature>
<reference evidence="11 12" key="1">
    <citation type="journal article" date="2010" name="Stand. Genomic Sci.">
        <title>Complete genome sequence of Aminobacterium colombiense type strain (ALA-1).</title>
        <authorList>
            <person name="Chertkov O."/>
            <person name="Sikorski J."/>
            <person name="Brambilla E."/>
            <person name="Lapidus A."/>
            <person name="Copeland A."/>
            <person name="Glavina Del Rio T."/>
            <person name="Nolan M."/>
            <person name="Lucas S."/>
            <person name="Tice H."/>
            <person name="Cheng J.F."/>
            <person name="Han C."/>
            <person name="Detter J.C."/>
            <person name="Bruce D."/>
            <person name="Tapia R."/>
            <person name="Goodwin L."/>
            <person name="Pitluck S."/>
            <person name="Liolios K."/>
            <person name="Ivanova N."/>
            <person name="Mavromatis K."/>
            <person name="Ovchinnikova G."/>
            <person name="Pati A."/>
            <person name="Chen A."/>
            <person name="Palaniappan K."/>
            <person name="Land M."/>
            <person name="Hauser L."/>
            <person name="Chang Y.J."/>
            <person name="Jeffries C.D."/>
            <person name="Spring S."/>
            <person name="Rohde M."/>
            <person name="Goker M."/>
            <person name="Bristow J."/>
            <person name="Eisen J.A."/>
            <person name="Markowitz V."/>
            <person name="Hugenholtz P."/>
            <person name="Kyrpides N.C."/>
            <person name="Klenk H.P."/>
        </authorList>
    </citation>
    <scope>NUCLEOTIDE SEQUENCE [LARGE SCALE GENOMIC DNA]</scope>
    <source>
        <strain evidence="12">DSM 12261 / ALA-1</strain>
    </source>
</reference>
<dbReference type="AlphaFoldDB" id="D5EG89"/>
<gene>
    <name evidence="8" type="primary">purA</name>
    <name evidence="11" type="ordered locus">Amico_1454</name>
</gene>
<dbReference type="HAMAP" id="MF_00011">
    <property type="entry name" value="Adenylosucc_synth"/>
    <property type="match status" value="1"/>
</dbReference>
<sequence length="428" mass="46939">MKGRVEIIIGAQWGDEGKGRVVDALGNRVEVFARYQGGANAGHTVIVEDEKYVFHLLPSGMLYPCKLCVVGNGVVVDPEQLLKELHTLQEQGKDRARLMISGSAHVVMPYHKILDKADEQFRSKDKKIGTTGRGIGPCYVDKFNRCGIRIEDLFDPDILREKLSFNLELKNLLLTKVYNAEPVAFDDIYAQARAWGKALEPYVADVSLALREAMLEGKGILFEGAQGTLLDVDHGTYPFVTSSSPIAAGGCVGLGVGPSDVDRVIGVVKAYCTRVGEGPFPTEDLGDHGQTLRDRGGEYGATTGRPRRCGWLDMVALKYAVRVNGMSSIALTKLDVLTGFEKIKICTHYEVNGEKHENYLTNTSLLAKASPVYTTLDGWKEDISGCRDFEKLPEAARRYVEYIEKETGVPVQLIGVGPGRSQTILRGL</sequence>
<evidence type="ECO:0000256" key="9">
    <source>
        <dbReference type="PROSITE-ProRule" id="PRU10134"/>
    </source>
</evidence>
<dbReference type="InterPro" id="IPR042109">
    <property type="entry name" value="Adenylosuccinate_synth_dom1"/>
</dbReference>
<comment type="cofactor">
    <cofactor evidence="8">
        <name>Mg(2+)</name>
        <dbReference type="ChEBI" id="CHEBI:18420"/>
    </cofactor>
    <text evidence="8">Binds 1 Mg(2+) ion per subunit.</text>
</comment>
<evidence type="ECO:0000256" key="7">
    <source>
        <dbReference type="ARBA" id="ARBA00023134"/>
    </source>
</evidence>
<dbReference type="UniPathway" id="UPA00075">
    <property type="reaction ID" value="UER00335"/>
</dbReference>
<feature type="binding site" description="in other chain" evidence="8">
    <location>
        <position position="131"/>
    </location>
    <ligand>
        <name>IMP</name>
        <dbReference type="ChEBI" id="CHEBI:58053"/>
        <note>ligand shared between dimeric partners</note>
    </ligand>
</feature>
<dbReference type="PROSITE" id="PS00513">
    <property type="entry name" value="ADENYLOSUCCIN_SYN_2"/>
    <property type="match status" value="1"/>
</dbReference>
<dbReference type="GO" id="GO:0005737">
    <property type="term" value="C:cytoplasm"/>
    <property type="evidence" value="ECO:0007669"/>
    <property type="project" value="UniProtKB-SubCell"/>
</dbReference>
<feature type="binding site" evidence="8">
    <location>
        <position position="145"/>
    </location>
    <ligand>
        <name>IMP</name>
        <dbReference type="ChEBI" id="CHEBI:58053"/>
        <note>ligand shared between dimeric partners</note>
    </ligand>
</feature>
<dbReference type="HOGENOM" id="CLU_029848_0_0_0"/>
<dbReference type="Pfam" id="PF00709">
    <property type="entry name" value="Adenylsucc_synt"/>
    <property type="match status" value="1"/>
</dbReference>
<feature type="binding site" evidence="8">
    <location>
        <position position="15"/>
    </location>
    <ligand>
        <name>Mg(2+)</name>
        <dbReference type="ChEBI" id="CHEBI:18420"/>
    </ligand>
</feature>
<dbReference type="RefSeq" id="WP_013048834.1">
    <property type="nucleotide sequence ID" value="NC_014011.1"/>
</dbReference>
<dbReference type="EC" id="6.3.4.4" evidence="8 10"/>
<feature type="binding site" description="in other chain" evidence="8">
    <location>
        <begin position="40"/>
        <end position="43"/>
    </location>
    <ligand>
        <name>IMP</name>
        <dbReference type="ChEBI" id="CHEBI:58053"/>
        <note>ligand shared between dimeric partners</note>
    </ligand>
</feature>
<feature type="active site" description="Proton donor" evidence="8">
    <location>
        <position position="43"/>
    </location>
</feature>
<evidence type="ECO:0000256" key="10">
    <source>
        <dbReference type="RuleBase" id="RU000520"/>
    </source>
</evidence>
<dbReference type="InterPro" id="IPR027417">
    <property type="entry name" value="P-loop_NTPase"/>
</dbReference>
<feature type="binding site" description="in other chain" evidence="8">
    <location>
        <position position="305"/>
    </location>
    <ligand>
        <name>IMP</name>
        <dbReference type="ChEBI" id="CHEBI:58053"/>
        <note>ligand shared between dimeric partners</note>
    </ligand>
</feature>
<dbReference type="Gene3D" id="3.40.440.10">
    <property type="entry name" value="Adenylosuccinate Synthetase, subunit A, domain 1"/>
    <property type="match status" value="1"/>
</dbReference>
<feature type="binding site" description="in other chain" evidence="8">
    <location>
        <position position="226"/>
    </location>
    <ligand>
        <name>IMP</name>
        <dbReference type="ChEBI" id="CHEBI:58053"/>
        <note>ligand shared between dimeric partners</note>
    </ligand>
</feature>
<evidence type="ECO:0000256" key="3">
    <source>
        <dbReference type="ARBA" id="ARBA00022723"/>
    </source>
</evidence>
<dbReference type="SUPFAM" id="SSF52540">
    <property type="entry name" value="P-loop containing nucleoside triphosphate hydrolases"/>
    <property type="match status" value="1"/>
</dbReference>
<dbReference type="OrthoDB" id="9807553at2"/>
<evidence type="ECO:0000256" key="2">
    <source>
        <dbReference type="ARBA" id="ARBA00022598"/>
    </source>
</evidence>
<dbReference type="GO" id="GO:0044208">
    <property type="term" value="P:'de novo' AMP biosynthetic process"/>
    <property type="evidence" value="ECO:0007669"/>
    <property type="project" value="UniProtKB-UniRule"/>
</dbReference>
<dbReference type="SMART" id="SM00788">
    <property type="entry name" value="Adenylsucc_synt"/>
    <property type="match status" value="1"/>
</dbReference>
<organism evidence="11 12">
    <name type="scientific">Aminobacterium colombiense (strain DSM 12261 / ALA-1)</name>
    <dbReference type="NCBI Taxonomy" id="572547"/>
    <lineage>
        <taxon>Bacteria</taxon>
        <taxon>Thermotogati</taxon>
        <taxon>Synergistota</taxon>
        <taxon>Synergistia</taxon>
        <taxon>Synergistales</taxon>
        <taxon>Aminobacteriaceae</taxon>
        <taxon>Aminobacterium</taxon>
    </lineage>
</organism>
<keyword evidence="6 8" id="KW-0460">Magnesium</keyword>
<name>D5EG89_AMICL</name>
<dbReference type="GO" id="GO:0000287">
    <property type="term" value="F:magnesium ion binding"/>
    <property type="evidence" value="ECO:0007669"/>
    <property type="project" value="UniProtKB-UniRule"/>
</dbReference>
<dbReference type="FunFam" id="3.90.170.10:FF:000001">
    <property type="entry name" value="Adenylosuccinate synthetase"/>
    <property type="match status" value="1"/>
</dbReference>
<comment type="similarity">
    <text evidence="8 10">Belongs to the adenylosuccinate synthetase family.</text>
</comment>
<evidence type="ECO:0000256" key="1">
    <source>
        <dbReference type="ARBA" id="ARBA00011738"/>
    </source>
</evidence>
<dbReference type="InterPro" id="IPR042111">
    <property type="entry name" value="Adenylosuccinate_synth_dom3"/>
</dbReference>